<keyword evidence="8 12" id="KW-0249">Electron transport</keyword>
<dbReference type="GO" id="GO:0070069">
    <property type="term" value="C:cytochrome complex"/>
    <property type="evidence" value="ECO:0007669"/>
    <property type="project" value="UniProtKB-UniRule"/>
</dbReference>
<evidence type="ECO:0000313" key="15">
    <source>
        <dbReference type="Proteomes" id="UP000199420"/>
    </source>
</evidence>
<feature type="transmembrane region" description="Helical" evidence="12">
    <location>
        <begin position="125"/>
        <end position="145"/>
    </location>
</feature>
<dbReference type="PANTHER" id="PTHR30365">
    <property type="entry name" value="CYTOCHROME D UBIQUINOL OXIDASE"/>
    <property type="match status" value="1"/>
</dbReference>
<protein>
    <submittedName>
        <fullName evidence="14">Cytochrome d ubiquinol oxidase subunit I</fullName>
    </submittedName>
</protein>
<comment type="subcellular location">
    <subcellularLocation>
        <location evidence="12">Cell inner membrane</location>
    </subcellularLocation>
    <subcellularLocation>
        <location evidence="1">Cell membrane</location>
        <topology evidence="1">Multi-pass membrane protein</topology>
    </subcellularLocation>
</comment>
<evidence type="ECO:0000256" key="6">
    <source>
        <dbReference type="ARBA" id="ARBA00022692"/>
    </source>
</evidence>
<accession>A0A1H6S5R2</accession>
<feature type="transmembrane region" description="Helical" evidence="12">
    <location>
        <begin position="353"/>
        <end position="376"/>
    </location>
</feature>
<dbReference type="EMBL" id="FNYC01000002">
    <property type="protein sequence ID" value="SEI60137.1"/>
    <property type="molecule type" value="Genomic_DNA"/>
</dbReference>
<feature type="transmembrane region" description="Helical" evidence="12">
    <location>
        <begin position="54"/>
        <end position="75"/>
    </location>
</feature>
<feature type="transmembrane region" description="Helical" evidence="12">
    <location>
        <begin position="185"/>
        <end position="206"/>
    </location>
</feature>
<evidence type="ECO:0000313" key="14">
    <source>
        <dbReference type="EMBL" id="SEI60137.1"/>
    </source>
</evidence>
<sequence>MPTAEFLSRLQFAWVMSFHILFPAFTIGTAAWLAFIEGVWLVKRTDLWRDLYFFWLKIFAVAFGMGVVSGIVMSFQFGTNWAGFSIVAGNVVGPLLNYEVLTAFFLEATFLGVMLFGWKKVSDGMHFLATCMVSLGTLLSSFWIMSANSWMQTPAGYTIRDGVFYPADWWQVIFNPSFLVRLPHMVLAAFISTAMVVGGVSAVYLLERRFVDRAGTMLKLALAFLAIVIPVQIVIGDMAGLKVREYQPAKLAAIEARWTTESSVPLALFAWPDEEAEANRYAVEVPHLGSLILTHSWNGQVRGLKDFPRDERPPVKIPFFSFRVMVGLGLLMLALALVGLWRWKRGTLFSGRWYLKAWVALIPSGFIALLTGWWVAEVGRQPWVVQGLMRTTQAATKLPVGSVLASLITFVVVYIGIFGAGIWYLLKLFRDGPVPAPQRGQPATPVHGSHHRTPARPLSAPDDPMGD</sequence>
<dbReference type="STRING" id="529704.SAMN02927913_1060"/>
<evidence type="ECO:0000256" key="13">
    <source>
        <dbReference type="SAM" id="MobiDB-lite"/>
    </source>
</evidence>
<evidence type="ECO:0000256" key="2">
    <source>
        <dbReference type="ARBA" id="ARBA00009819"/>
    </source>
</evidence>
<keyword evidence="15" id="KW-1185">Reference proteome</keyword>
<dbReference type="GO" id="GO:0020037">
    <property type="term" value="F:heme binding"/>
    <property type="evidence" value="ECO:0007669"/>
    <property type="project" value="TreeGrafter"/>
</dbReference>
<evidence type="ECO:0000256" key="4">
    <source>
        <dbReference type="ARBA" id="ARBA00022475"/>
    </source>
</evidence>
<feature type="transmembrane region" description="Helical" evidence="12">
    <location>
        <begin position="320"/>
        <end position="341"/>
    </location>
</feature>
<dbReference type="GO" id="GO:0005886">
    <property type="term" value="C:plasma membrane"/>
    <property type="evidence" value="ECO:0007669"/>
    <property type="project" value="UniProtKB-SubCell"/>
</dbReference>
<name>A0A1H6S5R2_9GAMM</name>
<keyword evidence="11 12" id="KW-0472">Membrane</keyword>
<dbReference type="GO" id="GO:0016682">
    <property type="term" value="F:oxidoreductase activity, acting on diphenols and related substances as donors, oxygen as acceptor"/>
    <property type="evidence" value="ECO:0007669"/>
    <property type="project" value="TreeGrafter"/>
</dbReference>
<dbReference type="PANTHER" id="PTHR30365:SF14">
    <property type="entry name" value="CYTOCHROME BD MENAQUINOL OXIDASE SUBUNIT I-RELATED"/>
    <property type="match status" value="1"/>
</dbReference>
<dbReference type="OrthoDB" id="9807042at2"/>
<organism evidence="14 15">
    <name type="scientific">Frateuria terrea</name>
    <dbReference type="NCBI Taxonomy" id="529704"/>
    <lineage>
        <taxon>Bacteria</taxon>
        <taxon>Pseudomonadati</taxon>
        <taxon>Pseudomonadota</taxon>
        <taxon>Gammaproteobacteria</taxon>
        <taxon>Lysobacterales</taxon>
        <taxon>Rhodanobacteraceae</taxon>
        <taxon>Frateuria</taxon>
    </lineage>
</organism>
<keyword evidence="9 12" id="KW-1133">Transmembrane helix</keyword>
<keyword evidence="4 12" id="KW-1003">Cell membrane</keyword>
<dbReference type="GO" id="GO:0019646">
    <property type="term" value="P:aerobic electron transport chain"/>
    <property type="evidence" value="ECO:0007669"/>
    <property type="project" value="InterPro"/>
</dbReference>
<evidence type="ECO:0000256" key="8">
    <source>
        <dbReference type="ARBA" id="ARBA00022982"/>
    </source>
</evidence>
<evidence type="ECO:0000256" key="3">
    <source>
        <dbReference type="ARBA" id="ARBA00022448"/>
    </source>
</evidence>
<evidence type="ECO:0000256" key="10">
    <source>
        <dbReference type="ARBA" id="ARBA00023004"/>
    </source>
</evidence>
<gene>
    <name evidence="14" type="ORF">SAMN04487997_1144</name>
</gene>
<feature type="transmembrane region" description="Helical" evidence="12">
    <location>
        <begin position="403"/>
        <end position="426"/>
    </location>
</feature>
<dbReference type="GO" id="GO:0009055">
    <property type="term" value="F:electron transfer activity"/>
    <property type="evidence" value="ECO:0007669"/>
    <property type="project" value="UniProtKB-UniRule"/>
</dbReference>
<dbReference type="Pfam" id="PF01654">
    <property type="entry name" value="Cyt_bd_oxida_I"/>
    <property type="match status" value="1"/>
</dbReference>
<keyword evidence="3 12" id="KW-0813">Transport</keyword>
<comment type="similarity">
    <text evidence="2 12">Belongs to the cytochrome ubiquinol oxidase subunit 1 family.</text>
</comment>
<feature type="transmembrane region" description="Helical" evidence="12">
    <location>
        <begin position="218"/>
        <end position="235"/>
    </location>
</feature>
<keyword evidence="10 12" id="KW-0408">Iron</keyword>
<evidence type="ECO:0000256" key="12">
    <source>
        <dbReference type="PIRNR" id="PIRNR006446"/>
    </source>
</evidence>
<keyword evidence="5 12" id="KW-0349">Heme</keyword>
<evidence type="ECO:0000256" key="7">
    <source>
        <dbReference type="ARBA" id="ARBA00022723"/>
    </source>
</evidence>
<dbReference type="GO" id="GO:0046872">
    <property type="term" value="F:metal ion binding"/>
    <property type="evidence" value="ECO:0007669"/>
    <property type="project" value="UniProtKB-UniRule"/>
</dbReference>
<dbReference type="Proteomes" id="UP000199420">
    <property type="component" value="Unassembled WGS sequence"/>
</dbReference>
<evidence type="ECO:0000256" key="5">
    <source>
        <dbReference type="ARBA" id="ARBA00022617"/>
    </source>
</evidence>
<evidence type="ECO:0000256" key="9">
    <source>
        <dbReference type="ARBA" id="ARBA00022989"/>
    </source>
</evidence>
<feature type="transmembrane region" description="Helical" evidence="12">
    <location>
        <begin position="95"/>
        <end position="118"/>
    </location>
</feature>
<keyword evidence="7 12" id="KW-0479">Metal-binding</keyword>
<dbReference type="AlphaFoldDB" id="A0A1H6S5R2"/>
<evidence type="ECO:0000256" key="11">
    <source>
        <dbReference type="ARBA" id="ARBA00023136"/>
    </source>
</evidence>
<evidence type="ECO:0000256" key="1">
    <source>
        <dbReference type="ARBA" id="ARBA00004651"/>
    </source>
</evidence>
<dbReference type="RefSeq" id="WP_091334556.1">
    <property type="nucleotide sequence ID" value="NZ_FNYC01000002.1"/>
</dbReference>
<dbReference type="InterPro" id="IPR002585">
    <property type="entry name" value="Cyt-d_ubiquinol_oxidase_su_1"/>
</dbReference>
<proteinExistence type="inferred from homology"/>
<feature type="transmembrane region" description="Helical" evidence="12">
    <location>
        <begin position="20"/>
        <end position="42"/>
    </location>
</feature>
<feature type="region of interest" description="Disordered" evidence="13">
    <location>
        <begin position="437"/>
        <end position="467"/>
    </location>
</feature>
<reference evidence="14 15" key="1">
    <citation type="submission" date="2016-10" db="EMBL/GenBank/DDBJ databases">
        <authorList>
            <person name="de Groot N.N."/>
        </authorList>
    </citation>
    <scope>NUCLEOTIDE SEQUENCE [LARGE SCALE GENOMIC DNA]</scope>
    <source>
        <strain evidence="14 15">DSM 26515</strain>
    </source>
</reference>
<dbReference type="PIRSF" id="PIRSF006446">
    <property type="entry name" value="Cyt_quinol_oxidase_1"/>
    <property type="match status" value="1"/>
</dbReference>
<keyword evidence="6 12" id="KW-0812">Transmembrane</keyword>